<evidence type="ECO:0000313" key="3">
    <source>
        <dbReference type="Proteomes" id="UP000018721"/>
    </source>
</evidence>
<dbReference type="AlphaFoldDB" id="V9FSG4"/>
<dbReference type="HOGENOM" id="CLU_1849059_0_0_1"/>
<reference evidence="2 3" key="1">
    <citation type="submission" date="2013-11" db="EMBL/GenBank/DDBJ databases">
        <title>The Genome Sequence of Phytophthora parasitica P1569.</title>
        <authorList>
            <consortium name="The Broad Institute Genomics Platform"/>
            <person name="Russ C."/>
            <person name="Tyler B."/>
            <person name="Panabieres F."/>
            <person name="Shan W."/>
            <person name="Tripathy S."/>
            <person name="Grunwald N."/>
            <person name="Machado M."/>
            <person name="Johnson C.S."/>
            <person name="Arredondo F."/>
            <person name="Hong C."/>
            <person name="Coffey M."/>
            <person name="Young S.K."/>
            <person name="Zeng Q."/>
            <person name="Gargeya S."/>
            <person name="Fitzgerald M."/>
            <person name="Abouelleil A."/>
            <person name="Alvarado L."/>
            <person name="Chapman S.B."/>
            <person name="Gainer-Dewar J."/>
            <person name="Goldberg J."/>
            <person name="Griggs A."/>
            <person name="Gujja S."/>
            <person name="Hansen M."/>
            <person name="Howarth C."/>
            <person name="Imamovic A."/>
            <person name="Ireland A."/>
            <person name="Larimer J."/>
            <person name="McCowan C."/>
            <person name="Murphy C."/>
            <person name="Pearson M."/>
            <person name="Poon T.W."/>
            <person name="Priest M."/>
            <person name="Roberts A."/>
            <person name="Saif S."/>
            <person name="Shea T."/>
            <person name="Sykes S."/>
            <person name="Wortman J."/>
            <person name="Nusbaum C."/>
            <person name="Birren B."/>
        </authorList>
    </citation>
    <scope>NUCLEOTIDE SEQUENCE [LARGE SCALE GENOMIC DNA]</scope>
    <source>
        <strain evidence="2 3">P1569</strain>
    </source>
</reference>
<keyword evidence="3" id="KW-1185">Reference proteome</keyword>
<evidence type="ECO:0000256" key="1">
    <source>
        <dbReference type="SAM" id="MobiDB-lite"/>
    </source>
</evidence>
<comment type="caution">
    <text evidence="2">The sequence shown here is derived from an EMBL/GenBank/DDBJ whole genome shotgun (WGS) entry which is preliminary data.</text>
</comment>
<feature type="compositionally biased region" description="Polar residues" evidence="1">
    <location>
        <begin position="53"/>
        <end position="64"/>
    </location>
</feature>
<feature type="region of interest" description="Disordered" evidence="1">
    <location>
        <begin position="100"/>
        <end position="127"/>
    </location>
</feature>
<dbReference type="EMBL" id="ANIZ01000488">
    <property type="protein sequence ID" value="ETI54430.1"/>
    <property type="molecule type" value="Genomic_DNA"/>
</dbReference>
<feature type="compositionally biased region" description="Polar residues" evidence="1">
    <location>
        <begin position="100"/>
        <end position="114"/>
    </location>
</feature>
<feature type="region of interest" description="Disordered" evidence="1">
    <location>
        <begin position="21"/>
        <end position="68"/>
    </location>
</feature>
<sequence length="139" mass="15534">MEASIQFPFLQALLPEPNIQQPPLYNQAGGRVRSQKRDVIFREKRIPSRGEPNVSSSGQNQKSPRPQLVERVTAAAKIREHFTGEIRGKEKGKEIHVWSMRQSGSGTTQLSAQMGSKRYSTRYPPGNLHRGQLSIGVIA</sequence>
<organism evidence="2 3">
    <name type="scientific">Phytophthora nicotianae P1569</name>
    <dbReference type="NCBI Taxonomy" id="1317065"/>
    <lineage>
        <taxon>Eukaryota</taxon>
        <taxon>Sar</taxon>
        <taxon>Stramenopiles</taxon>
        <taxon>Oomycota</taxon>
        <taxon>Peronosporomycetes</taxon>
        <taxon>Peronosporales</taxon>
        <taxon>Peronosporaceae</taxon>
        <taxon>Phytophthora</taxon>
    </lineage>
</organism>
<gene>
    <name evidence="2" type="ORF">F443_02735</name>
</gene>
<accession>V9FSG4</accession>
<dbReference type="Proteomes" id="UP000018721">
    <property type="component" value="Unassembled WGS sequence"/>
</dbReference>
<feature type="compositionally biased region" description="Basic and acidic residues" evidence="1">
    <location>
        <begin position="35"/>
        <end position="48"/>
    </location>
</feature>
<protein>
    <submittedName>
        <fullName evidence="2">Uncharacterized protein</fullName>
    </submittedName>
</protein>
<evidence type="ECO:0000313" key="2">
    <source>
        <dbReference type="EMBL" id="ETI54430.1"/>
    </source>
</evidence>
<proteinExistence type="predicted"/>
<name>V9FSG4_PHYNI</name>